<evidence type="ECO:0000256" key="1">
    <source>
        <dbReference type="SAM" id="MobiDB-lite"/>
    </source>
</evidence>
<comment type="caution">
    <text evidence="3">The sequence shown here is derived from an EMBL/GenBank/DDBJ whole genome shotgun (WGS) entry which is preliminary data.</text>
</comment>
<feature type="compositionally biased region" description="Acidic residues" evidence="1">
    <location>
        <begin position="1"/>
        <end position="22"/>
    </location>
</feature>
<protein>
    <submittedName>
        <fullName evidence="3">Uncharacterized protein</fullName>
    </submittedName>
</protein>
<sequence>MDTDTDDVELPLDLEPEPEPEPDPAILDTDGDPAAEAFARLEGELALMRRAVQHLAAERADIVIPDYGPTLTDMAKRIGAISESLKGIARHPALQMTPDSIGNRIAAAAEAARRSDQDTISQARSDLNHAAEEMRSVISNARTAAEQRQQLYQVAGGALLAGILLWSFLPGTIARVMPESWHLPERMAARIVGASSRWDAGARMMQSDSPEAWNALVQAAEIQRDNRDAIDACRKTAATLKQAVRCTVKIRPSNREGETAATPAGAATRSQRGA</sequence>
<evidence type="ECO:0000313" key="3">
    <source>
        <dbReference type="EMBL" id="GEO01414.1"/>
    </source>
</evidence>
<dbReference type="Pfam" id="PF19613">
    <property type="entry name" value="DUF6118"/>
    <property type="match status" value="1"/>
</dbReference>
<name>A0A512ANZ0_9SPHN</name>
<evidence type="ECO:0000313" key="4">
    <source>
        <dbReference type="Proteomes" id="UP000321464"/>
    </source>
</evidence>
<feature type="transmembrane region" description="Helical" evidence="2">
    <location>
        <begin position="151"/>
        <end position="169"/>
    </location>
</feature>
<organism evidence="3 4">
    <name type="scientific">Novosphingobium sediminis</name>
    <dbReference type="NCBI Taxonomy" id="707214"/>
    <lineage>
        <taxon>Bacteria</taxon>
        <taxon>Pseudomonadati</taxon>
        <taxon>Pseudomonadota</taxon>
        <taxon>Alphaproteobacteria</taxon>
        <taxon>Sphingomonadales</taxon>
        <taxon>Sphingomonadaceae</taxon>
        <taxon>Novosphingobium</taxon>
    </lineage>
</organism>
<feature type="region of interest" description="Disordered" evidence="1">
    <location>
        <begin position="254"/>
        <end position="274"/>
    </location>
</feature>
<dbReference type="AlphaFoldDB" id="A0A512ANZ0"/>
<feature type="region of interest" description="Disordered" evidence="1">
    <location>
        <begin position="1"/>
        <end position="26"/>
    </location>
</feature>
<feature type="compositionally biased region" description="Low complexity" evidence="1">
    <location>
        <begin position="259"/>
        <end position="268"/>
    </location>
</feature>
<dbReference type="EMBL" id="BJYR01000021">
    <property type="protein sequence ID" value="GEO01414.1"/>
    <property type="molecule type" value="Genomic_DNA"/>
</dbReference>
<keyword evidence="2" id="KW-1133">Transmembrane helix</keyword>
<dbReference type="InterPro" id="IPR046121">
    <property type="entry name" value="DUF6118"/>
</dbReference>
<keyword evidence="2" id="KW-0472">Membrane</keyword>
<keyword evidence="2" id="KW-0812">Transmembrane</keyword>
<dbReference type="Proteomes" id="UP000321464">
    <property type="component" value="Unassembled WGS sequence"/>
</dbReference>
<gene>
    <name evidence="3" type="ORF">NSE01_32460</name>
</gene>
<dbReference type="RefSeq" id="WP_174812060.1">
    <property type="nucleotide sequence ID" value="NZ_BJYR01000021.1"/>
</dbReference>
<accession>A0A512ANZ0</accession>
<proteinExistence type="predicted"/>
<evidence type="ECO:0000256" key="2">
    <source>
        <dbReference type="SAM" id="Phobius"/>
    </source>
</evidence>
<reference evidence="3 4" key="1">
    <citation type="submission" date="2019-07" db="EMBL/GenBank/DDBJ databases">
        <title>Whole genome shotgun sequence of Novosphingobium sediminis NBRC 106119.</title>
        <authorList>
            <person name="Hosoyama A."/>
            <person name="Uohara A."/>
            <person name="Ohji S."/>
            <person name="Ichikawa N."/>
        </authorList>
    </citation>
    <scope>NUCLEOTIDE SEQUENCE [LARGE SCALE GENOMIC DNA]</scope>
    <source>
        <strain evidence="3 4">NBRC 106119</strain>
    </source>
</reference>
<keyword evidence="4" id="KW-1185">Reference proteome</keyword>